<proteinExistence type="predicted"/>
<evidence type="ECO:0000256" key="5">
    <source>
        <dbReference type="ARBA" id="ARBA00023098"/>
    </source>
</evidence>
<keyword evidence="5" id="KW-0443">Lipid metabolism</keyword>
<gene>
    <name evidence="10" type="ORF">J4415_03015</name>
</gene>
<keyword evidence="2" id="KW-0285">Flavoprotein</keyword>
<evidence type="ECO:0000256" key="4">
    <source>
        <dbReference type="ARBA" id="ARBA00023002"/>
    </source>
</evidence>
<organism evidence="10 11">
    <name type="scientific">Candidatus Iainarchaeum sp</name>
    <dbReference type="NCBI Taxonomy" id="3101447"/>
    <lineage>
        <taxon>Archaea</taxon>
        <taxon>Candidatus Iainarchaeota</taxon>
        <taxon>Candidatus Iainarchaeia</taxon>
        <taxon>Candidatus Iainarchaeales</taxon>
        <taxon>Candidatus Iainarchaeaceae</taxon>
        <taxon>Candidatus Iainarchaeum</taxon>
    </lineage>
</organism>
<evidence type="ECO:0000256" key="3">
    <source>
        <dbReference type="ARBA" id="ARBA00022827"/>
    </source>
</evidence>
<dbReference type="AlphaFoldDB" id="A0A8T4KTY1"/>
<reference evidence="10" key="1">
    <citation type="submission" date="2021-03" db="EMBL/GenBank/DDBJ databases">
        <authorList>
            <person name="Jaffe A."/>
        </authorList>
    </citation>
    <scope>NUCLEOTIDE SEQUENCE</scope>
    <source>
        <strain evidence="10">RIFCSPHIGHO2_01_FULL_AR10_44_11</strain>
    </source>
</reference>
<feature type="domain" description="FAD-binding" evidence="8">
    <location>
        <begin position="3"/>
        <end position="168"/>
    </location>
</feature>
<dbReference type="Pfam" id="PF22578">
    <property type="entry name" value="GGR_cat"/>
    <property type="match status" value="1"/>
</dbReference>
<evidence type="ECO:0000256" key="1">
    <source>
        <dbReference type="ARBA" id="ARBA00022516"/>
    </source>
</evidence>
<dbReference type="PANTHER" id="PTHR42685">
    <property type="entry name" value="GERANYLGERANYL DIPHOSPHATE REDUCTASE"/>
    <property type="match status" value="1"/>
</dbReference>
<dbReference type="InterPro" id="IPR002938">
    <property type="entry name" value="FAD-bd"/>
</dbReference>
<dbReference type="SUPFAM" id="SSF51905">
    <property type="entry name" value="FAD/NAD(P)-binding domain"/>
    <property type="match status" value="1"/>
</dbReference>
<dbReference type="PRINTS" id="PR00420">
    <property type="entry name" value="RNGMNOXGNASE"/>
</dbReference>
<protein>
    <submittedName>
        <fullName evidence="10">NAD(P)/FAD-dependent oxidoreductase</fullName>
    </submittedName>
</protein>
<keyword evidence="3" id="KW-0274">FAD</keyword>
<evidence type="ECO:0000256" key="7">
    <source>
        <dbReference type="ARBA" id="ARBA00023264"/>
    </source>
</evidence>
<evidence type="ECO:0000313" key="11">
    <source>
        <dbReference type="Proteomes" id="UP000677687"/>
    </source>
</evidence>
<evidence type="ECO:0000313" key="10">
    <source>
        <dbReference type="EMBL" id="MBS3057577.1"/>
    </source>
</evidence>
<dbReference type="InterPro" id="IPR050407">
    <property type="entry name" value="Geranylgeranyl_reductase"/>
</dbReference>
<sequence length="239" mass="26333">MEEYDVIIIGAGPAGLNAATKLAERKINVLVLDRKQEIGCPKRCAEGLGLGWFKRLGLKPSKEWAVMPIYGAALYAPSGKSVVLHSKKIAGYVLERKMFEKALAIDAVKKGAKIRLKSNVKSAERRDGKVILDVNELGEIKQYSAPLIIACDGIDSRISRMLGLDTTNKLPDVDSGFQYELTGIDGYDEKLLHLYFGNEIACRGYLWIFPKRKGTANVGIGIAGYEAKTAKYYLDKFIA</sequence>
<keyword evidence="6" id="KW-0594">Phospholipid biosynthesis</keyword>
<comment type="caution">
    <text evidence="10">The sequence shown here is derived from an EMBL/GenBank/DDBJ whole genome shotgun (WGS) entry which is preliminary data.</text>
</comment>
<dbReference type="Pfam" id="PF01494">
    <property type="entry name" value="FAD_binding_3"/>
    <property type="match status" value="1"/>
</dbReference>
<evidence type="ECO:0000256" key="6">
    <source>
        <dbReference type="ARBA" id="ARBA00023209"/>
    </source>
</evidence>
<accession>A0A8T4KTY1</accession>
<dbReference type="InterPro" id="IPR054715">
    <property type="entry name" value="GGR_cat"/>
</dbReference>
<evidence type="ECO:0000259" key="9">
    <source>
        <dbReference type="Pfam" id="PF22578"/>
    </source>
</evidence>
<dbReference type="Proteomes" id="UP000677687">
    <property type="component" value="Unassembled WGS sequence"/>
</dbReference>
<reference evidence="10" key="2">
    <citation type="submission" date="2021-05" db="EMBL/GenBank/DDBJ databases">
        <title>Protein family content uncovers lineage relationships and bacterial pathway maintenance mechanisms in DPANN archaea.</title>
        <authorList>
            <person name="Castelle C.J."/>
            <person name="Meheust R."/>
            <person name="Jaffe A.L."/>
            <person name="Seitz K."/>
            <person name="Gong X."/>
            <person name="Baker B.J."/>
            <person name="Banfield J.F."/>
        </authorList>
    </citation>
    <scope>NUCLEOTIDE SEQUENCE</scope>
    <source>
        <strain evidence="10">RIFCSPHIGHO2_01_FULL_AR10_44_11</strain>
    </source>
</reference>
<dbReference type="Gene3D" id="3.50.50.60">
    <property type="entry name" value="FAD/NAD(P)-binding domain"/>
    <property type="match status" value="1"/>
</dbReference>
<evidence type="ECO:0000259" key="8">
    <source>
        <dbReference type="Pfam" id="PF01494"/>
    </source>
</evidence>
<dbReference type="GO" id="GO:0008654">
    <property type="term" value="P:phospholipid biosynthetic process"/>
    <property type="evidence" value="ECO:0007669"/>
    <property type="project" value="UniProtKB-KW"/>
</dbReference>
<dbReference type="PANTHER" id="PTHR42685:SF18">
    <property type="entry name" value="DIGERANYLGERANYLGLYCEROPHOSPHOLIPID REDUCTASE"/>
    <property type="match status" value="1"/>
</dbReference>
<keyword evidence="7" id="KW-1208">Phospholipid metabolism</keyword>
<keyword evidence="4" id="KW-0560">Oxidoreductase</keyword>
<name>A0A8T4KTY1_9ARCH</name>
<evidence type="ECO:0000256" key="2">
    <source>
        <dbReference type="ARBA" id="ARBA00022630"/>
    </source>
</evidence>
<dbReference type="InterPro" id="IPR036188">
    <property type="entry name" value="FAD/NAD-bd_sf"/>
</dbReference>
<dbReference type="GO" id="GO:0016491">
    <property type="term" value="F:oxidoreductase activity"/>
    <property type="evidence" value="ECO:0007669"/>
    <property type="project" value="UniProtKB-KW"/>
</dbReference>
<dbReference type="GO" id="GO:0071949">
    <property type="term" value="F:FAD binding"/>
    <property type="evidence" value="ECO:0007669"/>
    <property type="project" value="InterPro"/>
</dbReference>
<feature type="domain" description="Digeranylgeranylglycerophospholipid reductase catalytic" evidence="9">
    <location>
        <begin position="172"/>
        <end position="238"/>
    </location>
</feature>
<feature type="non-terminal residue" evidence="10">
    <location>
        <position position="239"/>
    </location>
</feature>
<keyword evidence="1" id="KW-0444">Lipid biosynthesis</keyword>
<dbReference type="EMBL" id="JAGVWD010000043">
    <property type="protein sequence ID" value="MBS3057577.1"/>
    <property type="molecule type" value="Genomic_DNA"/>
</dbReference>